<feature type="transmembrane region" description="Helical" evidence="1">
    <location>
        <begin position="21"/>
        <end position="42"/>
    </location>
</feature>
<keyword evidence="1" id="KW-1133">Transmembrane helix</keyword>
<comment type="caution">
    <text evidence="2">The sequence shown here is derived from an EMBL/GenBank/DDBJ whole genome shotgun (WGS) entry which is preliminary data.</text>
</comment>
<protein>
    <submittedName>
        <fullName evidence="2">Uncharacterized protein</fullName>
    </submittedName>
</protein>
<keyword evidence="1" id="KW-0472">Membrane</keyword>
<accession>A0AAX2DS70</accession>
<sequence length="100" mass="10695">MVFSNQTDGGGSKYKFVTKQTVSLAVANTIYNVAFLAAGGALGKAAKTGIAAAASSIVGGGASLFKKYNYMRQTIYKYATKTQDKYKIIDEYLYSKNGKP</sequence>
<proteinExistence type="predicted"/>
<evidence type="ECO:0000313" key="3">
    <source>
        <dbReference type="Proteomes" id="UP000183610"/>
    </source>
</evidence>
<reference evidence="2 3" key="1">
    <citation type="submission" date="2016-10" db="EMBL/GenBank/DDBJ databases">
        <authorList>
            <person name="Varghese N."/>
            <person name="Submissions S."/>
        </authorList>
    </citation>
    <scope>NUCLEOTIDE SEQUENCE [LARGE SCALE GENOMIC DNA]</scope>
    <source>
        <strain evidence="2 3">ATCC 49954</strain>
    </source>
</reference>
<evidence type="ECO:0000313" key="2">
    <source>
        <dbReference type="EMBL" id="SDX05219.1"/>
    </source>
</evidence>
<keyword evidence="1" id="KW-0812">Transmembrane</keyword>
<dbReference type="Proteomes" id="UP000183610">
    <property type="component" value="Unassembled WGS sequence"/>
</dbReference>
<organism evidence="2 3">
    <name type="scientific">Listeria ivanovii</name>
    <dbReference type="NCBI Taxonomy" id="1638"/>
    <lineage>
        <taxon>Bacteria</taxon>
        <taxon>Bacillati</taxon>
        <taxon>Bacillota</taxon>
        <taxon>Bacilli</taxon>
        <taxon>Bacillales</taxon>
        <taxon>Listeriaceae</taxon>
        <taxon>Listeria</taxon>
    </lineage>
</organism>
<gene>
    <name evidence="2" type="ORF">SAMN05421782_11016</name>
</gene>
<evidence type="ECO:0000256" key="1">
    <source>
        <dbReference type="SAM" id="Phobius"/>
    </source>
</evidence>
<dbReference type="EMBL" id="FNMX01000010">
    <property type="protein sequence ID" value="SDX05219.1"/>
    <property type="molecule type" value="Genomic_DNA"/>
</dbReference>
<feature type="transmembrane region" description="Helical" evidence="1">
    <location>
        <begin position="48"/>
        <end position="65"/>
    </location>
</feature>
<dbReference type="AlphaFoldDB" id="A0AAX2DS70"/>
<name>A0AAX2DS70_LISIV</name>